<dbReference type="PANTHER" id="PTHR18964:SF149">
    <property type="entry name" value="BIFUNCTIONAL UDP-N-ACETYLGLUCOSAMINE 2-EPIMERASE_N-ACETYLMANNOSAMINE KINASE"/>
    <property type="match status" value="1"/>
</dbReference>
<comment type="caution">
    <text evidence="1">The sequence shown here is derived from an EMBL/GenBank/DDBJ whole genome shotgun (WGS) entry which is preliminary data.</text>
</comment>
<accession>A0A644XIX5</accession>
<dbReference type="InterPro" id="IPR043129">
    <property type="entry name" value="ATPase_NBD"/>
</dbReference>
<dbReference type="EC" id="2.7.1.2" evidence="1"/>
<dbReference type="EMBL" id="VSSQ01002519">
    <property type="protein sequence ID" value="MPM15907.1"/>
    <property type="molecule type" value="Genomic_DNA"/>
</dbReference>
<evidence type="ECO:0000313" key="1">
    <source>
        <dbReference type="EMBL" id="MPM15907.1"/>
    </source>
</evidence>
<dbReference type="Gene3D" id="3.30.420.40">
    <property type="match status" value="2"/>
</dbReference>
<protein>
    <submittedName>
        <fullName evidence="1">Glucokinase</fullName>
        <ecNumber evidence="1">2.7.1.2</ecNumber>
    </submittedName>
</protein>
<dbReference type="InterPro" id="IPR000600">
    <property type="entry name" value="ROK"/>
</dbReference>
<dbReference type="Pfam" id="PF00480">
    <property type="entry name" value="ROK"/>
    <property type="match status" value="1"/>
</dbReference>
<dbReference type="SUPFAM" id="SSF53067">
    <property type="entry name" value="Actin-like ATPase domain"/>
    <property type="match status" value="1"/>
</dbReference>
<dbReference type="PANTHER" id="PTHR18964">
    <property type="entry name" value="ROK (REPRESSOR, ORF, KINASE) FAMILY"/>
    <property type="match status" value="1"/>
</dbReference>
<reference evidence="1" key="1">
    <citation type="submission" date="2019-08" db="EMBL/GenBank/DDBJ databases">
        <authorList>
            <person name="Kucharzyk K."/>
            <person name="Murdoch R.W."/>
            <person name="Higgins S."/>
            <person name="Loffler F."/>
        </authorList>
    </citation>
    <scope>NUCLEOTIDE SEQUENCE</scope>
</reference>
<keyword evidence="1" id="KW-0808">Transferase</keyword>
<gene>
    <name evidence="1" type="primary">glkA_6</name>
    <name evidence="1" type="ORF">SDC9_62281</name>
</gene>
<proteinExistence type="predicted"/>
<dbReference type="AlphaFoldDB" id="A0A644XIX5"/>
<dbReference type="GO" id="GO:0004340">
    <property type="term" value="F:glucokinase activity"/>
    <property type="evidence" value="ECO:0007669"/>
    <property type="project" value="UniProtKB-EC"/>
</dbReference>
<organism evidence="1">
    <name type="scientific">bioreactor metagenome</name>
    <dbReference type="NCBI Taxonomy" id="1076179"/>
    <lineage>
        <taxon>unclassified sequences</taxon>
        <taxon>metagenomes</taxon>
        <taxon>ecological metagenomes</taxon>
    </lineage>
</organism>
<name>A0A644XIX5_9ZZZZ</name>
<sequence length="314" mass="34039">MRNHYVIGIDAGGTKVAYGLFGESGELLDRMQHPTDICAGGEAFSDTVAENILALLSRNSLTEADLDGVGICMPSFILFDEGRILMTSAMPGIKNFPMRDYLSERIHTRIVLDNDSNAAALAEYRRGAGRGSRHLVYITAGTGLGSGIVIDGKLFRGSYGWAGECGHMLATPDEGLLCGCENRGCFMSYASGRSMTARVRGQMSYCHATSLTPETADGEHILAAFHEGDPLAQEMIETTAHYLGVCAFNIYQMLNINRFVFGGGLTHFGNVLFDRVKAEFDKYNHIPLPVEFRLAELGDDIGLIGAAEFVRGDS</sequence>
<keyword evidence="1" id="KW-0418">Kinase</keyword>